<sequence>MLPTVPSATTAHEFALYWEHLNVPSYVAAAPLFISISDPALVHRVTKVLRFNRFEKFILFNNLYCAHVVLEGMSSKHIVVNIESFCEVSKLVPTITILLPLLKTDALESALYSMAELGVQKIQLIYTQKVQRKYKGDKEFQRLKNILIAACEQAKYYAVPDLYEPIDLIQALDEIHPSDTRLYADFNGSNIGVLLQSKPKSLVYLIGPESGLTSAEGELLHSKGFVSYTLGPTILRAWQAATVTAGIIRALCNG</sequence>
<dbReference type="NCBIfam" id="TIGR00046">
    <property type="entry name" value="RsmE family RNA methyltransferase"/>
    <property type="match status" value="1"/>
</dbReference>
<reference evidence="12 13" key="1">
    <citation type="journal article" date="2013" name="Proc. Natl. Acad. Sci. U.S.A.">
        <title>Candidate phylum TM6 genome recovered from a hospital sink biofilm provides genomic insights into this uncultivated phylum.</title>
        <authorList>
            <person name="McLean J.S."/>
            <person name="Lombardo M.J."/>
            <person name="Badger J.H."/>
            <person name="Edlund A."/>
            <person name="Novotny M."/>
            <person name="Yee-Greenbaum J."/>
            <person name="Vyahhi N."/>
            <person name="Hall A.P."/>
            <person name="Yang Y."/>
            <person name="Dupont C.L."/>
            <person name="Ziegler M.G."/>
            <person name="Chitsaz H."/>
            <person name="Allen A.E."/>
            <person name="Yooseph S."/>
            <person name="Tesler G."/>
            <person name="Pevzner P.A."/>
            <person name="Friedman R.M."/>
            <person name="Nealson K.H."/>
            <person name="Venter J.C."/>
            <person name="Lasken R.S."/>
        </authorList>
    </citation>
    <scope>NUCLEOTIDE SEQUENCE [LARGE SCALE GENOMIC DNA]</scope>
    <source>
        <strain evidence="12 13">TM6SC1</strain>
    </source>
</reference>
<organism evidence="12 13">
    <name type="scientific">candidate division TM6 bacterium JCVI TM6SC1</name>
    <dbReference type="NCBI Taxonomy" id="1306947"/>
    <lineage>
        <taxon>Bacteria</taxon>
        <taxon>Candidatus Babelota</taxon>
        <taxon>Vermiphilus</taxon>
    </lineage>
</organism>
<evidence type="ECO:0000256" key="1">
    <source>
        <dbReference type="ARBA" id="ARBA00004496"/>
    </source>
</evidence>
<dbReference type="AlphaFoldDB" id="A0A0D2I114"/>
<keyword evidence="6 10" id="KW-0808">Transferase</keyword>
<dbReference type="Pfam" id="PF04452">
    <property type="entry name" value="Methyltrans_RNA"/>
    <property type="match status" value="1"/>
</dbReference>
<dbReference type="GO" id="GO:0070475">
    <property type="term" value="P:rRNA base methylation"/>
    <property type="evidence" value="ECO:0007669"/>
    <property type="project" value="TreeGrafter"/>
</dbReference>
<evidence type="ECO:0000256" key="4">
    <source>
        <dbReference type="ARBA" id="ARBA00022552"/>
    </source>
</evidence>
<comment type="function">
    <text evidence="8 10">Specifically methylates the N3 position of the uracil ring of uridine 1498 (m3U1498) in 16S rRNA. Acts on the fully assembled 30S ribosomal subunit.</text>
</comment>
<accession>A0A0D2I114</accession>
<evidence type="ECO:0000256" key="9">
    <source>
        <dbReference type="ARBA" id="ARBA00047944"/>
    </source>
</evidence>
<evidence type="ECO:0000256" key="3">
    <source>
        <dbReference type="ARBA" id="ARBA00022490"/>
    </source>
</evidence>
<evidence type="ECO:0000313" key="13">
    <source>
        <dbReference type="Proteomes" id="UP000032214"/>
    </source>
</evidence>
<keyword evidence="7 10" id="KW-0949">S-adenosyl-L-methionine</keyword>
<comment type="subcellular location">
    <subcellularLocation>
        <location evidence="1 10">Cytoplasm</location>
    </subcellularLocation>
</comment>
<comment type="catalytic activity">
    <reaction evidence="9 10">
        <text>uridine(1498) in 16S rRNA + S-adenosyl-L-methionine = N(3)-methyluridine(1498) in 16S rRNA + S-adenosyl-L-homocysteine + H(+)</text>
        <dbReference type="Rhea" id="RHEA:42920"/>
        <dbReference type="Rhea" id="RHEA-COMP:10283"/>
        <dbReference type="Rhea" id="RHEA-COMP:10284"/>
        <dbReference type="ChEBI" id="CHEBI:15378"/>
        <dbReference type="ChEBI" id="CHEBI:57856"/>
        <dbReference type="ChEBI" id="CHEBI:59789"/>
        <dbReference type="ChEBI" id="CHEBI:65315"/>
        <dbReference type="ChEBI" id="CHEBI:74502"/>
        <dbReference type="EC" id="2.1.1.193"/>
    </reaction>
</comment>
<keyword evidence="3 10" id="KW-0963">Cytoplasm</keyword>
<dbReference type="PANTHER" id="PTHR30027:SF3">
    <property type="entry name" value="16S RRNA (URACIL(1498)-N(3))-METHYLTRANSFERASE"/>
    <property type="match status" value="1"/>
</dbReference>
<dbReference type="InterPro" id="IPR029028">
    <property type="entry name" value="Alpha/beta_knot_MTases"/>
</dbReference>
<keyword evidence="5 10" id="KW-0489">Methyltransferase</keyword>
<gene>
    <name evidence="12" type="ORF">J120_04960</name>
</gene>
<comment type="caution">
    <text evidence="12">The sequence shown here is derived from an EMBL/GenBank/DDBJ whole genome shotgun (WGS) entry which is preliminary data.</text>
</comment>
<evidence type="ECO:0000313" key="12">
    <source>
        <dbReference type="EMBL" id="KIX84920.1"/>
    </source>
</evidence>
<dbReference type="GO" id="GO:0070042">
    <property type="term" value="F:rRNA (uridine-N3-)-methyltransferase activity"/>
    <property type="evidence" value="ECO:0007669"/>
    <property type="project" value="TreeGrafter"/>
</dbReference>
<name>A0A0D2I114_9BACT</name>
<evidence type="ECO:0000259" key="11">
    <source>
        <dbReference type="Pfam" id="PF04452"/>
    </source>
</evidence>
<dbReference type="SUPFAM" id="SSF75217">
    <property type="entry name" value="alpha/beta knot"/>
    <property type="match status" value="1"/>
</dbReference>
<dbReference type="InterPro" id="IPR029026">
    <property type="entry name" value="tRNA_m1G_MTases_N"/>
</dbReference>
<keyword evidence="13" id="KW-1185">Reference proteome</keyword>
<dbReference type="InterPro" id="IPR046886">
    <property type="entry name" value="RsmE_MTase_dom"/>
</dbReference>
<feature type="domain" description="Ribosomal RNA small subunit methyltransferase E methyltransferase" evidence="11">
    <location>
        <begin position="94"/>
        <end position="248"/>
    </location>
</feature>
<dbReference type="GO" id="GO:0005737">
    <property type="term" value="C:cytoplasm"/>
    <property type="evidence" value="ECO:0007669"/>
    <property type="project" value="UniProtKB-SubCell"/>
</dbReference>
<proteinExistence type="inferred from homology"/>
<dbReference type="eggNOG" id="COG1385">
    <property type="taxonomic scope" value="Bacteria"/>
</dbReference>
<dbReference type="CDD" id="cd18084">
    <property type="entry name" value="RsmE-like"/>
    <property type="match status" value="1"/>
</dbReference>
<dbReference type="EMBL" id="ARQD01000005">
    <property type="protein sequence ID" value="KIX84920.1"/>
    <property type="molecule type" value="Genomic_DNA"/>
</dbReference>
<evidence type="ECO:0000256" key="2">
    <source>
        <dbReference type="ARBA" id="ARBA00005528"/>
    </source>
</evidence>
<dbReference type="Proteomes" id="UP000032214">
    <property type="component" value="Unassembled WGS sequence"/>
</dbReference>
<dbReference type="InterPro" id="IPR006700">
    <property type="entry name" value="RsmE"/>
</dbReference>
<evidence type="ECO:0000256" key="5">
    <source>
        <dbReference type="ARBA" id="ARBA00022603"/>
    </source>
</evidence>
<keyword evidence="4 10" id="KW-0698">rRNA processing</keyword>
<dbReference type="STRING" id="1306947.J120_04960"/>
<dbReference type="PIRSF" id="PIRSF015601">
    <property type="entry name" value="MTase_slr0722"/>
    <property type="match status" value="1"/>
</dbReference>
<comment type="similarity">
    <text evidence="2 10">Belongs to the RNA methyltransferase RsmE family.</text>
</comment>
<evidence type="ECO:0000256" key="6">
    <source>
        <dbReference type="ARBA" id="ARBA00022679"/>
    </source>
</evidence>
<dbReference type="EC" id="2.1.1.193" evidence="10"/>
<evidence type="ECO:0000256" key="8">
    <source>
        <dbReference type="ARBA" id="ARBA00025699"/>
    </source>
</evidence>
<protein>
    <recommendedName>
        <fullName evidence="10">Ribosomal RNA small subunit methyltransferase E</fullName>
        <ecNumber evidence="10">2.1.1.193</ecNumber>
    </recommendedName>
</protein>
<evidence type="ECO:0000256" key="7">
    <source>
        <dbReference type="ARBA" id="ARBA00022691"/>
    </source>
</evidence>
<dbReference type="Gene3D" id="3.40.1280.10">
    <property type="match status" value="1"/>
</dbReference>
<dbReference type="PANTHER" id="PTHR30027">
    <property type="entry name" value="RIBOSOMAL RNA SMALL SUBUNIT METHYLTRANSFERASE E"/>
    <property type="match status" value="1"/>
</dbReference>
<evidence type="ECO:0000256" key="10">
    <source>
        <dbReference type="PIRNR" id="PIRNR015601"/>
    </source>
</evidence>